<evidence type="ECO:0000256" key="5">
    <source>
        <dbReference type="SAM" id="MobiDB-lite"/>
    </source>
</evidence>
<evidence type="ECO:0000313" key="8">
    <source>
        <dbReference type="Proteomes" id="UP000295645"/>
    </source>
</evidence>
<dbReference type="InterPro" id="IPR028082">
    <property type="entry name" value="Peripla_BP_I"/>
</dbReference>
<protein>
    <submittedName>
        <fullName evidence="7">LacI family transcriptional regulator</fullName>
    </submittedName>
</protein>
<keyword evidence="4" id="KW-0804">Transcription</keyword>
<dbReference type="PANTHER" id="PTHR30146:SF151">
    <property type="entry name" value="HTH-TYPE TRANSCRIPTIONAL REPRESSOR CYTR"/>
    <property type="match status" value="1"/>
</dbReference>
<proteinExistence type="predicted"/>
<dbReference type="InterPro" id="IPR000843">
    <property type="entry name" value="HTH_LacI"/>
</dbReference>
<dbReference type="GO" id="GO:0000976">
    <property type="term" value="F:transcription cis-regulatory region binding"/>
    <property type="evidence" value="ECO:0007669"/>
    <property type="project" value="TreeGrafter"/>
</dbReference>
<dbReference type="AlphaFoldDB" id="A0A4R3YP59"/>
<dbReference type="InterPro" id="IPR010982">
    <property type="entry name" value="Lambda_DNA-bd_dom_sf"/>
</dbReference>
<evidence type="ECO:0000256" key="4">
    <source>
        <dbReference type="ARBA" id="ARBA00023163"/>
    </source>
</evidence>
<dbReference type="SUPFAM" id="SSF47413">
    <property type="entry name" value="lambda repressor-like DNA-binding domains"/>
    <property type="match status" value="1"/>
</dbReference>
<dbReference type="InterPro" id="IPR046335">
    <property type="entry name" value="LacI/GalR-like_sensor"/>
</dbReference>
<dbReference type="PROSITE" id="PS50932">
    <property type="entry name" value="HTH_LACI_2"/>
    <property type="match status" value="1"/>
</dbReference>
<keyword evidence="2" id="KW-0805">Transcription regulation</keyword>
<evidence type="ECO:0000256" key="3">
    <source>
        <dbReference type="ARBA" id="ARBA00023125"/>
    </source>
</evidence>
<evidence type="ECO:0000256" key="1">
    <source>
        <dbReference type="ARBA" id="ARBA00022491"/>
    </source>
</evidence>
<gene>
    <name evidence="7" type="ORF">EC912_10631</name>
</gene>
<dbReference type="CDD" id="cd06284">
    <property type="entry name" value="PBP1_LacI-like"/>
    <property type="match status" value="1"/>
</dbReference>
<dbReference type="EMBL" id="SMCS01000006">
    <property type="protein sequence ID" value="TCV92693.1"/>
    <property type="molecule type" value="Genomic_DNA"/>
</dbReference>
<dbReference type="Gene3D" id="1.10.260.40">
    <property type="entry name" value="lambda repressor-like DNA-binding domains"/>
    <property type="match status" value="1"/>
</dbReference>
<feature type="region of interest" description="Disordered" evidence="5">
    <location>
        <begin position="1"/>
        <end position="25"/>
    </location>
</feature>
<dbReference type="Pfam" id="PF13377">
    <property type="entry name" value="Peripla_BP_3"/>
    <property type="match status" value="1"/>
</dbReference>
<sequence>MSADGSKRKRQGAKGERTNAAPQPARVRTVKEIAAIAKVSVATVSRALQRPELVSEATRQRIHEVVKRLGYTPNALARNLRTARTRLIVALLPDITNPFFSEVIRGIEQVAHENGYSVLLGETQSSLVREQAYADMVAARQADGIITMSHRVPAIPIDGRLPVVNACEYVKDSKISSVYIDNVAAAGFAVDYLVTLGHRDIAFIAGPSSSPICVDREQGYRLALQRAKISANPTLTAIGDFSIEAGERAIELFLAQGQSFSAVFCSNDEMAIGAMRALISHGLRVPEDVSVVGFDDIRFARYTSPPLTTIAQPKNALGREAMTMMIELLNDPAVPPRKRVLSADLVVRGSTAPRAAGR</sequence>
<evidence type="ECO:0000256" key="2">
    <source>
        <dbReference type="ARBA" id="ARBA00023015"/>
    </source>
</evidence>
<name>A0A4R3YP59_9GAMM</name>
<accession>A0A4R3YP59</accession>
<evidence type="ECO:0000313" key="7">
    <source>
        <dbReference type="EMBL" id="TCV92693.1"/>
    </source>
</evidence>
<dbReference type="Pfam" id="PF00356">
    <property type="entry name" value="LacI"/>
    <property type="match status" value="1"/>
</dbReference>
<dbReference type="GO" id="GO:0003700">
    <property type="term" value="F:DNA-binding transcription factor activity"/>
    <property type="evidence" value="ECO:0007669"/>
    <property type="project" value="TreeGrafter"/>
</dbReference>
<feature type="domain" description="HTH lacI-type" evidence="6">
    <location>
        <begin position="28"/>
        <end position="82"/>
    </location>
</feature>
<dbReference type="Gene3D" id="3.40.50.2300">
    <property type="match status" value="2"/>
</dbReference>
<keyword evidence="3" id="KW-0238">DNA-binding</keyword>
<comment type="caution">
    <text evidence="7">The sequence shown here is derived from an EMBL/GenBank/DDBJ whole genome shotgun (WGS) entry which is preliminary data.</text>
</comment>
<dbReference type="CDD" id="cd01392">
    <property type="entry name" value="HTH_LacI"/>
    <property type="match status" value="1"/>
</dbReference>
<keyword evidence="1" id="KW-0678">Repressor</keyword>
<dbReference type="Proteomes" id="UP000295645">
    <property type="component" value="Unassembled WGS sequence"/>
</dbReference>
<dbReference type="SMART" id="SM00354">
    <property type="entry name" value="HTH_LACI"/>
    <property type="match status" value="1"/>
</dbReference>
<keyword evidence="8" id="KW-1185">Reference proteome</keyword>
<reference evidence="7 8" key="1">
    <citation type="submission" date="2019-03" db="EMBL/GenBank/DDBJ databases">
        <title>Above-ground endophytic microbial communities from plants in different locations in the United States.</title>
        <authorList>
            <person name="Frank C."/>
        </authorList>
    </citation>
    <scope>NUCLEOTIDE SEQUENCE [LARGE SCALE GENOMIC DNA]</scope>
    <source>
        <strain evidence="7 8">LP_13_YM</strain>
    </source>
</reference>
<dbReference type="PANTHER" id="PTHR30146">
    <property type="entry name" value="LACI-RELATED TRANSCRIPTIONAL REPRESSOR"/>
    <property type="match status" value="1"/>
</dbReference>
<organism evidence="7 8">
    <name type="scientific">Luteibacter rhizovicinus</name>
    <dbReference type="NCBI Taxonomy" id="242606"/>
    <lineage>
        <taxon>Bacteria</taxon>
        <taxon>Pseudomonadati</taxon>
        <taxon>Pseudomonadota</taxon>
        <taxon>Gammaproteobacteria</taxon>
        <taxon>Lysobacterales</taxon>
        <taxon>Rhodanobacteraceae</taxon>
        <taxon>Luteibacter</taxon>
    </lineage>
</organism>
<evidence type="ECO:0000259" key="6">
    <source>
        <dbReference type="PROSITE" id="PS50932"/>
    </source>
</evidence>
<dbReference type="SUPFAM" id="SSF53822">
    <property type="entry name" value="Periplasmic binding protein-like I"/>
    <property type="match status" value="1"/>
</dbReference>
<dbReference type="PROSITE" id="PS00356">
    <property type="entry name" value="HTH_LACI_1"/>
    <property type="match status" value="1"/>
</dbReference>